<dbReference type="FunFam" id="3.40.50.1000:FF:000159">
    <property type="entry name" value="TFIIF-stimulated CTD phosphatase"/>
    <property type="match status" value="1"/>
</dbReference>
<protein>
    <recommendedName>
        <fullName evidence="1">Mitochondrial import inner membrane translocase subunit TIM50</fullName>
    </recommendedName>
</protein>
<accession>A0A0S4ILH7</accession>
<evidence type="ECO:0000256" key="1">
    <source>
        <dbReference type="RuleBase" id="RU365079"/>
    </source>
</evidence>
<name>A0A0S4ILH7_BODSA</name>
<evidence type="ECO:0000259" key="2">
    <source>
        <dbReference type="PROSITE" id="PS50969"/>
    </source>
</evidence>
<dbReference type="PROSITE" id="PS50969">
    <property type="entry name" value="FCP1"/>
    <property type="match status" value="1"/>
</dbReference>
<feature type="domain" description="FCP1 homology" evidence="2">
    <location>
        <begin position="141"/>
        <end position="287"/>
    </location>
</feature>
<keyword evidence="4" id="KW-1185">Reference proteome</keyword>
<dbReference type="InterPro" id="IPR023214">
    <property type="entry name" value="HAD_sf"/>
</dbReference>
<dbReference type="GO" id="GO:0015031">
    <property type="term" value="P:protein transport"/>
    <property type="evidence" value="ECO:0007669"/>
    <property type="project" value="UniProtKB-KW"/>
</dbReference>
<dbReference type="InterPro" id="IPR004274">
    <property type="entry name" value="FCP1_dom"/>
</dbReference>
<reference evidence="4" key="1">
    <citation type="submission" date="2015-09" db="EMBL/GenBank/DDBJ databases">
        <authorList>
            <consortium name="Pathogen Informatics"/>
        </authorList>
    </citation>
    <scope>NUCLEOTIDE SEQUENCE [LARGE SCALE GENOMIC DNA]</scope>
    <source>
        <strain evidence="4">Lake Konstanz</strain>
    </source>
</reference>
<dbReference type="OrthoDB" id="277011at2759"/>
<dbReference type="SUPFAM" id="SSF56784">
    <property type="entry name" value="HAD-like"/>
    <property type="match status" value="1"/>
</dbReference>
<dbReference type="Proteomes" id="UP000051952">
    <property type="component" value="Unassembled WGS sequence"/>
</dbReference>
<dbReference type="CDD" id="cd07521">
    <property type="entry name" value="HAD_FCP1-like"/>
    <property type="match status" value="1"/>
</dbReference>
<keyword evidence="1" id="KW-0813">Transport</keyword>
<comment type="function">
    <text evidence="1">Essential component of the TIM23 complex, a complex that mediates the translocation of transit peptide-containing proteins across the mitochondrial inner membrane.</text>
</comment>
<gene>
    <name evidence="3" type="ORF">BSAL_53200</name>
</gene>
<comment type="subunit">
    <text evidence="1">Component of the TIM23 complex.</text>
</comment>
<dbReference type="SMART" id="SM00577">
    <property type="entry name" value="CPDc"/>
    <property type="match status" value="1"/>
</dbReference>
<dbReference type="VEuPathDB" id="TriTrypDB:BSAL_53200"/>
<dbReference type="InterPro" id="IPR050365">
    <property type="entry name" value="TIM50"/>
</dbReference>
<dbReference type="AlphaFoldDB" id="A0A0S4ILH7"/>
<dbReference type="EMBL" id="CYKH01000108">
    <property type="protein sequence ID" value="CUE71404.1"/>
    <property type="molecule type" value="Genomic_DNA"/>
</dbReference>
<dbReference type="InterPro" id="IPR036412">
    <property type="entry name" value="HAD-like_sf"/>
</dbReference>
<organism evidence="3 4">
    <name type="scientific">Bodo saltans</name>
    <name type="common">Flagellated protozoan</name>
    <dbReference type="NCBI Taxonomy" id="75058"/>
    <lineage>
        <taxon>Eukaryota</taxon>
        <taxon>Discoba</taxon>
        <taxon>Euglenozoa</taxon>
        <taxon>Kinetoplastea</taxon>
        <taxon>Metakinetoplastina</taxon>
        <taxon>Eubodonida</taxon>
        <taxon>Bodonidae</taxon>
        <taxon>Bodo</taxon>
    </lineage>
</organism>
<comment type="subcellular location">
    <subcellularLocation>
        <location evidence="1">Mitochondrion inner membrane</location>
        <topology evidence="1">Single-pass membrane protein</topology>
    </subcellularLocation>
</comment>
<keyword evidence="1" id="KW-0653">Protein transport</keyword>
<sequence length="359" mass="39830">MCVTQSVRQGSTHFFPLQSANTTLCNIMASIRQAMALRDTTNAANVDDRKQMLWGSALKPSPSRVGGILADVTPKAIRPTSSMGTPLSGAANGLTETPGSRRAAAISTPQSTVKVLPFNITPQRPLFQSPRRYLLADREVGDAPVLTVVWDLDETLVSNRNVNLSQAILRPYALHVLNALRHMKGLEVVLWTASTEETGAPVVDQLYSGGQVFDDVIFRNDSWFTEPIHTKDLRLLGRDMDRVVVFDNAPNCCKLNPTNSVLVDDFMGARNENDAALINCYYIIEALLKMARQGVSVRDGLAKLMSEANLCRPVYFQLPENWARVNMRDVAPIRIPPHGKYIRAHTTFANEPTMKHWTM</sequence>
<keyword evidence="1" id="KW-0809">Transit peptide</keyword>
<dbReference type="PANTHER" id="PTHR12210">
    <property type="entry name" value="DULLARD PROTEIN PHOSPHATASE"/>
    <property type="match status" value="1"/>
</dbReference>
<dbReference type="GO" id="GO:0005744">
    <property type="term" value="C:TIM23 mitochondrial import inner membrane translocase complex"/>
    <property type="evidence" value="ECO:0007669"/>
    <property type="project" value="UniProtKB-UniRule"/>
</dbReference>
<evidence type="ECO:0000313" key="3">
    <source>
        <dbReference type="EMBL" id="CUE71404.1"/>
    </source>
</evidence>
<dbReference type="Gene3D" id="3.40.50.1000">
    <property type="entry name" value="HAD superfamily/HAD-like"/>
    <property type="match status" value="1"/>
</dbReference>
<keyword evidence="1" id="KW-0811">Translocation</keyword>
<evidence type="ECO:0000313" key="4">
    <source>
        <dbReference type="Proteomes" id="UP000051952"/>
    </source>
</evidence>
<dbReference type="Pfam" id="PF03031">
    <property type="entry name" value="NIF"/>
    <property type="match status" value="1"/>
</dbReference>
<dbReference type="OMA" id="QDDCICL"/>
<proteinExistence type="inferred from homology"/>
<keyword evidence="1" id="KW-0496">Mitochondrion</keyword>
<comment type="similarity">
    <text evidence="1">Belongs to the TIM50 family.</text>
</comment>